<feature type="transmembrane region" description="Helical" evidence="7">
    <location>
        <begin position="128"/>
        <end position="145"/>
    </location>
</feature>
<organism evidence="9 10">
    <name type="scientific">Colwellia psychrerythraea</name>
    <name type="common">Vibrio psychroerythus</name>
    <dbReference type="NCBI Taxonomy" id="28229"/>
    <lineage>
        <taxon>Bacteria</taxon>
        <taxon>Pseudomonadati</taxon>
        <taxon>Pseudomonadota</taxon>
        <taxon>Gammaproteobacteria</taxon>
        <taxon>Alteromonadales</taxon>
        <taxon>Colwelliaceae</taxon>
        <taxon>Colwellia</taxon>
    </lineage>
</organism>
<evidence type="ECO:0000256" key="7">
    <source>
        <dbReference type="RuleBase" id="RU363032"/>
    </source>
</evidence>
<keyword evidence="3" id="KW-1003">Cell membrane</keyword>
<feature type="transmembrane region" description="Helical" evidence="7">
    <location>
        <begin position="226"/>
        <end position="245"/>
    </location>
</feature>
<keyword evidence="6 7" id="KW-0472">Membrane</keyword>
<dbReference type="SUPFAM" id="SSF161098">
    <property type="entry name" value="MetI-like"/>
    <property type="match status" value="1"/>
</dbReference>
<reference evidence="9 10" key="1">
    <citation type="submission" date="2014-08" db="EMBL/GenBank/DDBJ databases">
        <title>Genomic and Phenotypic Diversity of Colwellia psychrerythraea strains from Disparate Marine Basins.</title>
        <authorList>
            <person name="Techtmann S.M."/>
            <person name="Stelling S.C."/>
            <person name="Utturkar S.M."/>
            <person name="Alshibli N."/>
            <person name="Harris A."/>
            <person name="Brown S.D."/>
            <person name="Hazen T.C."/>
        </authorList>
    </citation>
    <scope>NUCLEOTIDE SEQUENCE [LARGE SCALE GENOMIC DNA]</scope>
    <source>
        <strain evidence="9 10">ND2E</strain>
    </source>
</reference>
<evidence type="ECO:0000256" key="6">
    <source>
        <dbReference type="ARBA" id="ARBA00023136"/>
    </source>
</evidence>
<dbReference type="Pfam" id="PF00528">
    <property type="entry name" value="BPD_transp_1"/>
    <property type="match status" value="1"/>
</dbReference>
<dbReference type="PANTHER" id="PTHR30151">
    <property type="entry name" value="ALKANE SULFONATE ABC TRANSPORTER-RELATED, MEMBRANE SUBUNIT"/>
    <property type="match status" value="1"/>
</dbReference>
<keyword evidence="5 7" id="KW-1133">Transmembrane helix</keyword>
<feature type="domain" description="ABC transmembrane type-1" evidence="8">
    <location>
        <begin position="64"/>
        <end position="244"/>
    </location>
</feature>
<proteinExistence type="inferred from homology"/>
<sequence length="260" mass="29136" precursor="true">MSSYKVKKQRVIKKLFAQLAGGLALIAFWQYLADQLSHMILASPSQTISYMVELFLDAEFWQTMLVSLTRLTIALSVACFIGFSLGVMAGRKSWLRDFLAPTRWLLMSVPPVIVVLLAMLWFGMGSSMVIFITVILLTPTVYLNTQKNIAQINSQWLELATIYQFSHYQCLRNIYIPAIAPALCATLVMVCCNGVRIVVLAEVLGSHEGIGYQLTSASSNFETAELYAWVLVSLLLVAFLELLLLKPIQHKLLHWQGENA</sequence>
<evidence type="ECO:0000256" key="5">
    <source>
        <dbReference type="ARBA" id="ARBA00022989"/>
    </source>
</evidence>
<protein>
    <submittedName>
        <fullName evidence="9">ABC-type transporter, integral membrane subunit</fullName>
    </submittedName>
</protein>
<dbReference type="PATRIC" id="fig|28229.4.peg.4055"/>
<evidence type="ECO:0000313" key="9">
    <source>
        <dbReference type="EMBL" id="KGJ87163.1"/>
    </source>
</evidence>
<dbReference type="OrthoDB" id="8138334at2"/>
<keyword evidence="2 7" id="KW-0813">Transport</keyword>
<dbReference type="GO" id="GO:0055085">
    <property type="term" value="P:transmembrane transport"/>
    <property type="evidence" value="ECO:0007669"/>
    <property type="project" value="InterPro"/>
</dbReference>
<accession>A0A099KC75</accession>
<feature type="transmembrane region" description="Helical" evidence="7">
    <location>
        <begin position="174"/>
        <end position="199"/>
    </location>
</feature>
<comment type="caution">
    <text evidence="9">The sequence shown here is derived from an EMBL/GenBank/DDBJ whole genome shotgun (WGS) entry which is preliminary data.</text>
</comment>
<dbReference type="AlphaFoldDB" id="A0A099KC75"/>
<evidence type="ECO:0000313" key="10">
    <source>
        <dbReference type="Proteomes" id="UP000029843"/>
    </source>
</evidence>
<dbReference type="EMBL" id="JQED01000055">
    <property type="protein sequence ID" value="KGJ87163.1"/>
    <property type="molecule type" value="Genomic_DNA"/>
</dbReference>
<name>A0A099KC75_COLPS</name>
<comment type="subcellular location">
    <subcellularLocation>
        <location evidence="1 7">Cell membrane</location>
        <topology evidence="1 7">Multi-pass membrane protein</topology>
    </subcellularLocation>
</comment>
<keyword evidence="4 7" id="KW-0812">Transmembrane</keyword>
<feature type="transmembrane region" description="Helical" evidence="7">
    <location>
        <begin position="102"/>
        <end position="122"/>
    </location>
</feature>
<dbReference type="InterPro" id="IPR000515">
    <property type="entry name" value="MetI-like"/>
</dbReference>
<dbReference type="CDD" id="cd06261">
    <property type="entry name" value="TM_PBP2"/>
    <property type="match status" value="1"/>
</dbReference>
<feature type="transmembrane region" description="Helical" evidence="7">
    <location>
        <begin position="71"/>
        <end position="90"/>
    </location>
</feature>
<dbReference type="InterPro" id="IPR035906">
    <property type="entry name" value="MetI-like_sf"/>
</dbReference>
<evidence type="ECO:0000256" key="2">
    <source>
        <dbReference type="ARBA" id="ARBA00022448"/>
    </source>
</evidence>
<evidence type="ECO:0000256" key="1">
    <source>
        <dbReference type="ARBA" id="ARBA00004651"/>
    </source>
</evidence>
<evidence type="ECO:0000256" key="3">
    <source>
        <dbReference type="ARBA" id="ARBA00022475"/>
    </source>
</evidence>
<evidence type="ECO:0000259" key="8">
    <source>
        <dbReference type="PROSITE" id="PS50928"/>
    </source>
</evidence>
<dbReference type="Gene3D" id="1.10.3720.10">
    <property type="entry name" value="MetI-like"/>
    <property type="match status" value="1"/>
</dbReference>
<dbReference type="RefSeq" id="WP_052056967.1">
    <property type="nucleotide sequence ID" value="NZ_JQED01000055.1"/>
</dbReference>
<dbReference type="PANTHER" id="PTHR30151:SF0">
    <property type="entry name" value="ABC TRANSPORTER PERMEASE PROTEIN MJ0413-RELATED"/>
    <property type="match status" value="1"/>
</dbReference>
<dbReference type="GO" id="GO:0005886">
    <property type="term" value="C:plasma membrane"/>
    <property type="evidence" value="ECO:0007669"/>
    <property type="project" value="UniProtKB-SubCell"/>
</dbReference>
<evidence type="ECO:0000256" key="4">
    <source>
        <dbReference type="ARBA" id="ARBA00022692"/>
    </source>
</evidence>
<comment type="similarity">
    <text evidence="7">Belongs to the binding-protein-dependent transport system permease family.</text>
</comment>
<gene>
    <name evidence="9" type="ORF">ND2E_0570</name>
</gene>
<dbReference type="PROSITE" id="PS50928">
    <property type="entry name" value="ABC_TM1"/>
    <property type="match status" value="1"/>
</dbReference>
<dbReference type="Proteomes" id="UP000029843">
    <property type="component" value="Unassembled WGS sequence"/>
</dbReference>